<dbReference type="PANTHER" id="PTHR43464">
    <property type="entry name" value="METHYLTRANSFERASE"/>
    <property type="match status" value="1"/>
</dbReference>
<keyword evidence="2" id="KW-0808">Transferase</keyword>
<dbReference type="SUPFAM" id="SSF53335">
    <property type="entry name" value="S-adenosyl-L-methionine-dependent methyltransferases"/>
    <property type="match status" value="1"/>
</dbReference>
<evidence type="ECO:0000256" key="2">
    <source>
        <dbReference type="ARBA" id="ARBA00022679"/>
    </source>
</evidence>
<dbReference type="Gene3D" id="3.40.50.150">
    <property type="entry name" value="Vaccinia Virus protein VP39"/>
    <property type="match status" value="1"/>
</dbReference>
<dbReference type="STRING" id="1458985.BJP34_34840"/>
<protein>
    <submittedName>
        <fullName evidence="5">Ubiquinone/menaquinone biosynthesis protein</fullName>
    </submittedName>
</protein>
<evidence type="ECO:0000256" key="1">
    <source>
        <dbReference type="ARBA" id="ARBA00022603"/>
    </source>
</evidence>
<dbReference type="GO" id="GO:0032259">
    <property type="term" value="P:methylation"/>
    <property type="evidence" value="ECO:0007669"/>
    <property type="project" value="UniProtKB-KW"/>
</dbReference>
<reference evidence="6" key="1">
    <citation type="submission" date="2016-10" db="EMBL/GenBank/DDBJ databases">
        <title>Comparative genomics uncovers the prolific and rare metabolic potential of the cyanobacterial genus Moorea.</title>
        <authorList>
            <person name="Leao T."/>
            <person name="Castelao G."/>
            <person name="Korobeynikov A."/>
            <person name="Monroe E.A."/>
            <person name="Podell S."/>
            <person name="Glukhov E."/>
            <person name="Allen E."/>
            <person name="Gerwick W.H."/>
            <person name="Gerwick L."/>
        </authorList>
    </citation>
    <scope>NUCLEOTIDE SEQUENCE [LARGE SCALE GENOMIC DNA]</scope>
    <source>
        <strain evidence="6">PAL-8-15-08-1</strain>
    </source>
</reference>
<keyword evidence="5" id="KW-0830">Ubiquinone</keyword>
<keyword evidence="1" id="KW-0489">Methyltransferase</keyword>
<dbReference type="GO" id="GO:0008757">
    <property type="term" value="F:S-adenosylmethionine-dependent methyltransferase activity"/>
    <property type="evidence" value="ECO:0007669"/>
    <property type="project" value="InterPro"/>
</dbReference>
<evidence type="ECO:0000256" key="3">
    <source>
        <dbReference type="ARBA" id="ARBA00022691"/>
    </source>
</evidence>
<evidence type="ECO:0000259" key="4">
    <source>
        <dbReference type="Pfam" id="PF08241"/>
    </source>
</evidence>
<dbReference type="InterPro" id="IPR029063">
    <property type="entry name" value="SAM-dependent_MTases_sf"/>
</dbReference>
<accession>A0A1D8U1Z6</accession>
<evidence type="ECO:0000313" key="6">
    <source>
        <dbReference type="Proteomes" id="UP000177870"/>
    </source>
</evidence>
<dbReference type="AlphaFoldDB" id="A0A1D8U1Z6"/>
<dbReference type="CDD" id="cd02440">
    <property type="entry name" value="AdoMet_MTases"/>
    <property type="match status" value="1"/>
</dbReference>
<gene>
    <name evidence="5" type="ORF">BJP34_34840</name>
</gene>
<dbReference type="Proteomes" id="UP000177870">
    <property type="component" value="Chromosome"/>
</dbReference>
<evidence type="ECO:0000313" key="5">
    <source>
        <dbReference type="EMBL" id="AOX03921.1"/>
    </source>
</evidence>
<dbReference type="RefSeq" id="WP_070396287.1">
    <property type="nucleotide sequence ID" value="NZ_CP017599.1"/>
</dbReference>
<keyword evidence="3" id="KW-0949">S-adenosyl-L-methionine</keyword>
<organism evidence="5 6">
    <name type="scientific">Moorena producens PAL-8-15-08-1</name>
    <dbReference type="NCBI Taxonomy" id="1458985"/>
    <lineage>
        <taxon>Bacteria</taxon>
        <taxon>Bacillati</taxon>
        <taxon>Cyanobacteriota</taxon>
        <taxon>Cyanophyceae</taxon>
        <taxon>Coleofasciculales</taxon>
        <taxon>Coleofasciculaceae</taxon>
        <taxon>Moorena</taxon>
    </lineage>
</organism>
<dbReference type="Pfam" id="PF08241">
    <property type="entry name" value="Methyltransf_11"/>
    <property type="match status" value="1"/>
</dbReference>
<sequence length="211" mass="24279">MLNLHKKYEVQNVQQNRSEHDSFTLKRYEQFFSFVQKEAVNILDVGCNTGRGGLRLKELNPNLTLFGLDCVQERLDVLPECYSQKVYGLSTDIPMEDRFFDVITAGEFLEHLYPADVDQTLCEFQRVLKIGGRLLLTTPNPNYIKNKIIGMSVYGVSHLTQHFPEVLRLRLQMHGFSGVKLYGSGKVSQYLGWHFPLMSIYGSYLVVANKY</sequence>
<dbReference type="PANTHER" id="PTHR43464:SF19">
    <property type="entry name" value="UBIQUINONE BIOSYNTHESIS O-METHYLTRANSFERASE, MITOCHONDRIAL"/>
    <property type="match status" value="1"/>
</dbReference>
<dbReference type="KEGG" id="mpro:BJP34_34840"/>
<dbReference type="EMBL" id="CP017599">
    <property type="protein sequence ID" value="AOX03921.1"/>
    <property type="molecule type" value="Genomic_DNA"/>
</dbReference>
<proteinExistence type="predicted"/>
<name>A0A1D8U1Z6_9CYAN</name>
<dbReference type="InterPro" id="IPR013216">
    <property type="entry name" value="Methyltransf_11"/>
</dbReference>
<dbReference type="OrthoDB" id="9790457at2"/>
<feature type="domain" description="Methyltransferase type 11" evidence="4">
    <location>
        <begin position="43"/>
        <end position="135"/>
    </location>
</feature>